<feature type="transmembrane region" description="Helical" evidence="1">
    <location>
        <begin position="21"/>
        <end position="42"/>
    </location>
</feature>
<protein>
    <submittedName>
        <fullName evidence="2">Aspartate decarboxylase-like domain-containing protein</fullName>
    </submittedName>
</protein>
<dbReference type="OrthoDB" id="1744530at2759"/>
<name>A0A2U1N1J3_ARTAN</name>
<organism evidence="2 3">
    <name type="scientific">Artemisia annua</name>
    <name type="common">Sweet wormwood</name>
    <dbReference type="NCBI Taxonomy" id="35608"/>
    <lineage>
        <taxon>Eukaryota</taxon>
        <taxon>Viridiplantae</taxon>
        <taxon>Streptophyta</taxon>
        <taxon>Embryophyta</taxon>
        <taxon>Tracheophyta</taxon>
        <taxon>Spermatophyta</taxon>
        <taxon>Magnoliopsida</taxon>
        <taxon>eudicotyledons</taxon>
        <taxon>Gunneridae</taxon>
        <taxon>Pentapetalae</taxon>
        <taxon>asterids</taxon>
        <taxon>campanulids</taxon>
        <taxon>Asterales</taxon>
        <taxon>Asteraceae</taxon>
        <taxon>Asteroideae</taxon>
        <taxon>Anthemideae</taxon>
        <taxon>Artemisiinae</taxon>
        <taxon>Artemisia</taxon>
    </lineage>
</organism>
<dbReference type="EMBL" id="PKPP01003844">
    <property type="protein sequence ID" value="PWA67372.1"/>
    <property type="molecule type" value="Genomic_DNA"/>
</dbReference>
<sequence>MGTKKRMIGKGKLKPFMKKMLLVLKTMKAPVFVYFQLCNFYGSHRRDFMKATGLGGKGTLPLEGTPTVVKTEPGKMDIGHLGYIELPVPIYRPSHITKLKRILSLICLKCLEFKNQKVLIYRFSLLIGVSLLR</sequence>
<dbReference type="SUPFAM" id="SSF64484">
    <property type="entry name" value="beta and beta-prime subunits of DNA dependent RNA-polymerase"/>
    <property type="match status" value="1"/>
</dbReference>
<gene>
    <name evidence="2" type="ORF">CTI12_AA318970</name>
</gene>
<keyword evidence="1" id="KW-0812">Transmembrane</keyword>
<accession>A0A2U1N1J3</accession>
<dbReference type="STRING" id="35608.A0A2U1N1J3"/>
<proteinExistence type="predicted"/>
<dbReference type="Proteomes" id="UP000245207">
    <property type="component" value="Unassembled WGS sequence"/>
</dbReference>
<keyword evidence="1" id="KW-1133">Transmembrane helix</keyword>
<dbReference type="AlphaFoldDB" id="A0A2U1N1J3"/>
<evidence type="ECO:0000313" key="3">
    <source>
        <dbReference type="Proteomes" id="UP000245207"/>
    </source>
</evidence>
<evidence type="ECO:0000313" key="2">
    <source>
        <dbReference type="EMBL" id="PWA67372.1"/>
    </source>
</evidence>
<keyword evidence="3" id="KW-1185">Reference proteome</keyword>
<evidence type="ECO:0000256" key="1">
    <source>
        <dbReference type="SAM" id="Phobius"/>
    </source>
</evidence>
<keyword evidence="1" id="KW-0472">Membrane</keyword>
<reference evidence="2 3" key="1">
    <citation type="journal article" date="2018" name="Mol. Plant">
        <title>The genome of Artemisia annua provides insight into the evolution of Asteraceae family and artemisinin biosynthesis.</title>
        <authorList>
            <person name="Shen Q."/>
            <person name="Zhang L."/>
            <person name="Liao Z."/>
            <person name="Wang S."/>
            <person name="Yan T."/>
            <person name="Shi P."/>
            <person name="Liu M."/>
            <person name="Fu X."/>
            <person name="Pan Q."/>
            <person name="Wang Y."/>
            <person name="Lv Z."/>
            <person name="Lu X."/>
            <person name="Zhang F."/>
            <person name="Jiang W."/>
            <person name="Ma Y."/>
            <person name="Chen M."/>
            <person name="Hao X."/>
            <person name="Li L."/>
            <person name="Tang Y."/>
            <person name="Lv G."/>
            <person name="Zhou Y."/>
            <person name="Sun X."/>
            <person name="Brodelius P.E."/>
            <person name="Rose J.K.C."/>
            <person name="Tang K."/>
        </authorList>
    </citation>
    <scope>NUCLEOTIDE SEQUENCE [LARGE SCALE GENOMIC DNA]</scope>
    <source>
        <strain evidence="3">cv. Huhao1</strain>
        <tissue evidence="2">Leaf</tissue>
    </source>
</reference>
<comment type="caution">
    <text evidence="2">The sequence shown here is derived from an EMBL/GenBank/DDBJ whole genome shotgun (WGS) entry which is preliminary data.</text>
</comment>